<evidence type="ECO:0000313" key="2">
    <source>
        <dbReference type="Proteomes" id="UP001143910"/>
    </source>
</evidence>
<keyword evidence="2" id="KW-1185">Reference proteome</keyword>
<reference evidence="1" key="1">
    <citation type="submission" date="2022-08" db="EMBL/GenBank/DDBJ databases">
        <title>Genome Sequence of Lecanicillium fungicola.</title>
        <authorList>
            <person name="Buettner E."/>
        </authorList>
    </citation>
    <scope>NUCLEOTIDE SEQUENCE</scope>
    <source>
        <strain evidence="1">Babe33</strain>
    </source>
</reference>
<accession>A0ACC1NFZ2</accession>
<dbReference type="EMBL" id="JANJQO010000436">
    <property type="protein sequence ID" value="KAJ2977807.1"/>
    <property type="molecule type" value="Genomic_DNA"/>
</dbReference>
<name>A0ACC1NFZ2_9HYPO</name>
<comment type="caution">
    <text evidence="1">The sequence shown here is derived from an EMBL/GenBank/DDBJ whole genome shotgun (WGS) entry which is preliminary data.</text>
</comment>
<dbReference type="Proteomes" id="UP001143910">
    <property type="component" value="Unassembled WGS sequence"/>
</dbReference>
<evidence type="ECO:0000313" key="1">
    <source>
        <dbReference type="EMBL" id="KAJ2977807.1"/>
    </source>
</evidence>
<protein>
    <submittedName>
        <fullName evidence="1">Uncharacterized protein</fullName>
    </submittedName>
</protein>
<organism evidence="1 2">
    <name type="scientific">Zarea fungicola</name>
    <dbReference type="NCBI Taxonomy" id="93591"/>
    <lineage>
        <taxon>Eukaryota</taxon>
        <taxon>Fungi</taxon>
        <taxon>Dikarya</taxon>
        <taxon>Ascomycota</taxon>
        <taxon>Pezizomycotina</taxon>
        <taxon>Sordariomycetes</taxon>
        <taxon>Hypocreomycetidae</taxon>
        <taxon>Hypocreales</taxon>
        <taxon>Cordycipitaceae</taxon>
        <taxon>Zarea</taxon>
    </lineage>
</organism>
<gene>
    <name evidence="1" type="ORF">NQ176_g4164</name>
</gene>
<proteinExistence type="predicted"/>
<sequence>MVKLYSQALSAVALWAACVHGKKLYLDFEDLPASNAQGCGANSVSVNAAYHDLAISNNFGDLPVRVLNTTKTAKCSTSSIGLFDQKRATSGPNVLVGNSGELDFQIFSDNDMLINDASFDISFQFTAAERANKDNIVTVNTLQADFAVFSVEKQFTFHTAKDGFGPYHIVAPNTGKYVFLTVEGSVGVPGTASFRKPTVFMDSVSLETTAK</sequence>